<dbReference type="PRINTS" id="PR00080">
    <property type="entry name" value="SDRFAMILY"/>
</dbReference>
<keyword evidence="2" id="KW-0560">Oxidoreductase</keyword>
<dbReference type="Proteomes" id="UP000017131">
    <property type="component" value="Unassembled WGS sequence"/>
</dbReference>
<accession>A0ABN0P9X4</accession>
<dbReference type="RefSeq" id="WP_002480053.1">
    <property type="nucleotide sequence ID" value="NZ_AXDY01000015.1"/>
</dbReference>
<dbReference type="PRINTS" id="PR00081">
    <property type="entry name" value="GDHRDH"/>
</dbReference>
<dbReference type="InterPro" id="IPR036291">
    <property type="entry name" value="NAD(P)-bd_dom_sf"/>
</dbReference>
<evidence type="ECO:0000313" key="5">
    <source>
        <dbReference type="Proteomes" id="UP000017131"/>
    </source>
</evidence>
<dbReference type="PIRSF" id="PIRSF000126">
    <property type="entry name" value="11-beta-HSD1"/>
    <property type="match status" value="1"/>
</dbReference>
<reference evidence="4 5" key="1">
    <citation type="journal article" date="2013" name="Genome Announc.">
        <title>Draft Genome Sequence of Staphylococcus simulans UMC-CNS-990, Isolated from a Case of Chronic Bovine Mastitis.</title>
        <authorList>
            <person name="Calcutt M.J."/>
            <person name="Foecking M.F."/>
            <person name="Hsieh H.Y."/>
            <person name="Perry J."/>
            <person name="Stewart G.C."/>
            <person name="Middleton J.R."/>
        </authorList>
    </citation>
    <scope>NUCLEOTIDE SEQUENCE [LARGE SCALE GENOMIC DNA]</scope>
    <source>
        <strain evidence="4 5">UMC-CNS-990</strain>
    </source>
</reference>
<dbReference type="CDD" id="cd05233">
    <property type="entry name" value="SDR_c"/>
    <property type="match status" value="1"/>
</dbReference>
<comment type="caution">
    <text evidence="4">The sequence shown here is derived from an EMBL/GenBank/DDBJ whole genome shotgun (WGS) entry which is preliminary data.</text>
</comment>
<evidence type="ECO:0000256" key="3">
    <source>
        <dbReference type="RuleBase" id="RU000363"/>
    </source>
</evidence>
<proteinExistence type="inferred from homology"/>
<keyword evidence="5" id="KW-1185">Reference proteome</keyword>
<dbReference type="InterPro" id="IPR002347">
    <property type="entry name" value="SDR_fam"/>
</dbReference>
<gene>
    <name evidence="4" type="ORF">SSIM_12350</name>
</gene>
<dbReference type="SUPFAM" id="SSF51735">
    <property type="entry name" value="NAD(P)-binding Rossmann-fold domains"/>
    <property type="match status" value="1"/>
</dbReference>
<evidence type="ECO:0000313" key="4">
    <source>
        <dbReference type="EMBL" id="ERS92397.1"/>
    </source>
</evidence>
<comment type="similarity">
    <text evidence="1 3">Belongs to the short-chain dehydrogenases/reductases (SDR) family.</text>
</comment>
<protein>
    <submittedName>
        <fullName evidence="4">Oxidoreductase</fullName>
    </submittedName>
</protein>
<dbReference type="Pfam" id="PF00106">
    <property type="entry name" value="adh_short"/>
    <property type="match status" value="1"/>
</dbReference>
<evidence type="ECO:0000256" key="1">
    <source>
        <dbReference type="ARBA" id="ARBA00006484"/>
    </source>
</evidence>
<dbReference type="GeneID" id="77330496"/>
<name>A0ABN0P9X4_STASI</name>
<dbReference type="PANTHER" id="PTHR43115:SF4">
    <property type="entry name" value="DEHYDROGENASE_REDUCTASE SDR FAMILY MEMBER 11"/>
    <property type="match status" value="1"/>
</dbReference>
<organism evidence="4 5">
    <name type="scientific">Staphylococcus simulans UMC-CNS-990</name>
    <dbReference type="NCBI Taxonomy" id="1405498"/>
    <lineage>
        <taxon>Bacteria</taxon>
        <taxon>Bacillati</taxon>
        <taxon>Bacillota</taxon>
        <taxon>Bacilli</taxon>
        <taxon>Bacillales</taxon>
        <taxon>Staphylococcaceae</taxon>
        <taxon>Staphylococcus</taxon>
    </lineage>
</organism>
<dbReference type="PANTHER" id="PTHR43115">
    <property type="entry name" value="DEHYDROGENASE/REDUCTASE SDR FAMILY MEMBER 11"/>
    <property type="match status" value="1"/>
</dbReference>
<dbReference type="Gene3D" id="3.40.50.720">
    <property type="entry name" value="NAD(P)-binding Rossmann-like Domain"/>
    <property type="match status" value="1"/>
</dbReference>
<sequence length="234" mass="25028">MTELNKKVAVITGASSGIGKGIALKLSNEGATVVLVARDEKKLDQVSTELRKAGAKNYEIISADVTNREDIDRAVQQAVEEFGKVDILVNSAGQMKSSAITEGEVQAWDDMIDVNLKGTLYAINAVMPHFQQQQSGHIVNIASISGFEVTKSSALYSATKAAVHAITQGLEKELAKTGIRSTSISPGMVDTAMTSDTDWGSRKMLEPKDIANAVVYALTQPSHVNVNEITVRPV</sequence>
<dbReference type="EMBL" id="AXDY01000015">
    <property type="protein sequence ID" value="ERS92397.1"/>
    <property type="molecule type" value="Genomic_DNA"/>
</dbReference>
<evidence type="ECO:0000256" key="2">
    <source>
        <dbReference type="ARBA" id="ARBA00023002"/>
    </source>
</evidence>